<sequence length="206" mass="24182">MIQKTILPLCYLPPISWFSAYVKGQQGEILLEKQEHFPRQTYRNRCHIHSPNGLLALSIPVQKGAGDHTPIKDVRISPHHPWQKIHWRSLEAAYRSSAFFEFYEDELAPFYEGKFDFLIDFNEQLLELVLKWMKVSSSHDYTTSYLKEYPSSVFDYRDLIHPKKAPVSVPEPYYQVFSDRNGFLPDLSMIDLLFNYGNKTMAMILE</sequence>
<dbReference type="InterPro" id="IPR014985">
    <property type="entry name" value="WbqC"/>
</dbReference>
<dbReference type="AlphaFoldDB" id="A0A4R3KR80"/>
<dbReference type="EMBL" id="SMAD01000009">
    <property type="protein sequence ID" value="TCS86088.1"/>
    <property type="molecule type" value="Genomic_DNA"/>
</dbReference>
<protein>
    <submittedName>
        <fullName evidence="1">WbqC-like protein</fullName>
    </submittedName>
</protein>
<proteinExistence type="predicted"/>
<name>A0A4R3KR80_9SPHI</name>
<organism evidence="1 2">
    <name type="scientific">Anseongella ginsenosidimutans</name>
    <dbReference type="NCBI Taxonomy" id="496056"/>
    <lineage>
        <taxon>Bacteria</taxon>
        <taxon>Pseudomonadati</taxon>
        <taxon>Bacteroidota</taxon>
        <taxon>Sphingobacteriia</taxon>
        <taxon>Sphingobacteriales</taxon>
        <taxon>Sphingobacteriaceae</taxon>
        <taxon>Anseongella</taxon>
    </lineage>
</organism>
<gene>
    <name evidence="1" type="ORF">EDD80_109117</name>
</gene>
<comment type="caution">
    <text evidence="1">The sequence shown here is derived from an EMBL/GenBank/DDBJ whole genome shotgun (WGS) entry which is preliminary data.</text>
</comment>
<accession>A0A4R3KR80</accession>
<dbReference type="RefSeq" id="WP_132129894.1">
    <property type="nucleotide sequence ID" value="NZ_CP042432.1"/>
</dbReference>
<evidence type="ECO:0000313" key="1">
    <source>
        <dbReference type="EMBL" id="TCS86088.1"/>
    </source>
</evidence>
<keyword evidence="2" id="KW-1185">Reference proteome</keyword>
<reference evidence="1 2" key="1">
    <citation type="submission" date="2019-03" db="EMBL/GenBank/DDBJ databases">
        <title>Genomic Encyclopedia of Type Strains, Phase IV (KMG-IV): sequencing the most valuable type-strain genomes for metagenomic binning, comparative biology and taxonomic classification.</title>
        <authorList>
            <person name="Goeker M."/>
        </authorList>
    </citation>
    <scope>NUCLEOTIDE SEQUENCE [LARGE SCALE GENOMIC DNA]</scope>
    <source>
        <strain evidence="1 2">DSM 21100</strain>
    </source>
</reference>
<dbReference type="Pfam" id="PF08889">
    <property type="entry name" value="WbqC"/>
    <property type="match status" value="1"/>
</dbReference>
<dbReference type="Proteomes" id="UP000295807">
    <property type="component" value="Unassembled WGS sequence"/>
</dbReference>
<dbReference type="OrthoDB" id="1523452at2"/>
<evidence type="ECO:0000313" key="2">
    <source>
        <dbReference type="Proteomes" id="UP000295807"/>
    </source>
</evidence>